<dbReference type="PANTHER" id="PTHR43235">
    <property type="entry name" value="GLUTAMINE AMIDOTRANSFERASE PB2B2.05-RELATED"/>
    <property type="match status" value="1"/>
</dbReference>
<dbReference type="Gene3D" id="3.40.50.880">
    <property type="match status" value="1"/>
</dbReference>
<dbReference type="Pfam" id="PF07722">
    <property type="entry name" value="Peptidase_C26"/>
    <property type="match status" value="1"/>
</dbReference>
<dbReference type="PANTHER" id="PTHR43235:SF1">
    <property type="entry name" value="GLUTAMINE AMIDOTRANSFERASE PB2B2.05-RELATED"/>
    <property type="match status" value="1"/>
</dbReference>
<sequence>MANIRKKFKINRDRPTIGVTGPDRGGGVAWFFTAFAVWIAGGKPVRITPSNPRTADGLQGLIIGGGADVDPTTYQQENVIDEYLARTINAPDRNIFQRVGRFTRWLYYPALFFARKLFSRNRKNASRLDRDRDHLEFQLIDQAVKKNLPVMGICRGSQLLNVYFRGTLYQDINTFYLEEPNPTSIFPVKRVNIKPGSKLADVLGVRQLEVNALHSQAVKEPGKGIEIVAREPNEVVQGIENQNQEYIVGVQWHPEYLPTHKSQRRLFKTLVQHACQVHVQIEDKDMEEALASPRAAALEEMERQEEEMMMSELNKNL</sequence>
<reference evidence="2" key="1">
    <citation type="journal article" date="2019" name="Int. J. Syst. Evol. Microbiol.">
        <title>The Global Catalogue of Microorganisms (GCM) 10K type strain sequencing project: providing services to taxonomists for standard genome sequencing and annotation.</title>
        <authorList>
            <consortium name="The Broad Institute Genomics Platform"/>
            <consortium name="The Broad Institute Genome Sequencing Center for Infectious Disease"/>
            <person name="Wu L."/>
            <person name="Ma J."/>
        </authorList>
    </citation>
    <scope>NUCLEOTIDE SEQUENCE [LARGE SCALE GENOMIC DNA]</scope>
    <source>
        <strain evidence="2">KCTC 23984</strain>
    </source>
</reference>
<comment type="caution">
    <text evidence="1">The sequence shown here is derived from an EMBL/GenBank/DDBJ whole genome shotgun (WGS) entry which is preliminary data.</text>
</comment>
<dbReference type="InterPro" id="IPR044668">
    <property type="entry name" value="PuuD-like"/>
</dbReference>
<organism evidence="1 2">
    <name type="scientific">Pontibacter toksunensis</name>
    <dbReference type="NCBI Taxonomy" id="1332631"/>
    <lineage>
        <taxon>Bacteria</taxon>
        <taxon>Pseudomonadati</taxon>
        <taxon>Bacteroidota</taxon>
        <taxon>Cytophagia</taxon>
        <taxon>Cytophagales</taxon>
        <taxon>Hymenobacteraceae</taxon>
        <taxon>Pontibacter</taxon>
    </lineage>
</organism>
<dbReference type="PROSITE" id="PS51273">
    <property type="entry name" value="GATASE_TYPE_1"/>
    <property type="match status" value="1"/>
</dbReference>
<dbReference type="InterPro" id="IPR011697">
    <property type="entry name" value="Peptidase_C26"/>
</dbReference>
<accession>A0ABW6BYC5</accession>
<dbReference type="RefSeq" id="WP_377484704.1">
    <property type="nucleotide sequence ID" value="NZ_JBHUOX010000007.1"/>
</dbReference>
<keyword evidence="1" id="KW-0378">Hydrolase</keyword>
<evidence type="ECO:0000313" key="2">
    <source>
        <dbReference type="Proteomes" id="UP001597641"/>
    </source>
</evidence>
<dbReference type="InterPro" id="IPR029062">
    <property type="entry name" value="Class_I_gatase-like"/>
</dbReference>
<dbReference type="Proteomes" id="UP001597641">
    <property type="component" value="Unassembled WGS sequence"/>
</dbReference>
<keyword evidence="2" id="KW-1185">Reference proteome</keyword>
<dbReference type="GO" id="GO:0016787">
    <property type="term" value="F:hydrolase activity"/>
    <property type="evidence" value="ECO:0007669"/>
    <property type="project" value="UniProtKB-KW"/>
</dbReference>
<name>A0ABW6BYC5_9BACT</name>
<evidence type="ECO:0000313" key="1">
    <source>
        <dbReference type="EMBL" id="MFD3001038.1"/>
    </source>
</evidence>
<dbReference type="EMBL" id="JBHUOX010000007">
    <property type="protein sequence ID" value="MFD3001038.1"/>
    <property type="molecule type" value="Genomic_DNA"/>
</dbReference>
<protein>
    <submittedName>
        <fullName evidence="1">Gamma-glutamyl-gamma-aminobutyrate hydrolase family protein</fullName>
    </submittedName>
</protein>
<dbReference type="SUPFAM" id="SSF52317">
    <property type="entry name" value="Class I glutamine amidotransferase-like"/>
    <property type="match status" value="1"/>
</dbReference>
<gene>
    <name evidence="1" type="ORF">ACFS7Z_11735</name>
</gene>
<proteinExistence type="predicted"/>